<evidence type="ECO:0000313" key="1">
    <source>
        <dbReference type="EMBL" id="CVI58533.1"/>
    </source>
</evidence>
<dbReference type="RefSeq" id="WP_080854027.1">
    <property type="nucleotide sequence ID" value="NZ_LT009776.1"/>
</dbReference>
<evidence type="ECO:0000313" key="2">
    <source>
        <dbReference type="Proteomes" id="UP000192140"/>
    </source>
</evidence>
<accession>A0A1S7TVC9</accession>
<protein>
    <recommendedName>
        <fullName evidence="3">Transmembrane anti-sigma factor</fullName>
    </recommendedName>
</protein>
<proteinExistence type="predicted"/>
<dbReference type="AlphaFoldDB" id="A0A1S7TVC9"/>
<name>A0A1S7TVC9_9HYPH</name>
<dbReference type="Proteomes" id="UP000192140">
    <property type="component" value="Unassembled WGS sequence"/>
</dbReference>
<dbReference type="Gene3D" id="1.10.10.1320">
    <property type="entry name" value="Anti-sigma factor, zinc-finger domain"/>
    <property type="match status" value="1"/>
</dbReference>
<organism evidence="1 2">
    <name type="scientific">Agrobacterium deltaense NCPPB 1641</name>
    <dbReference type="NCBI Taxonomy" id="1183425"/>
    <lineage>
        <taxon>Bacteria</taxon>
        <taxon>Pseudomonadati</taxon>
        <taxon>Pseudomonadota</taxon>
        <taxon>Alphaproteobacteria</taxon>
        <taxon>Hyphomicrobiales</taxon>
        <taxon>Rhizobiaceae</taxon>
        <taxon>Rhizobium/Agrobacterium group</taxon>
        <taxon>Agrobacterium</taxon>
    </lineage>
</organism>
<keyword evidence="2" id="KW-1185">Reference proteome</keyword>
<reference evidence="1" key="1">
    <citation type="submission" date="2016-01" db="EMBL/GenBank/DDBJ databases">
        <authorList>
            <person name="Regsiter A."/>
            <person name="william w."/>
        </authorList>
    </citation>
    <scope>NUCLEOTIDE SEQUENCE</scope>
    <source>
        <strain evidence="1">NCPPB 1641</strain>
    </source>
</reference>
<sequence length="251" mass="27251">MTMEHFDDETLMAFADGELDEATSLRLETALETDEALAERLVVFLETRVALAAAMKPLIDEPVPDALAASVRRMVEKAEAGPSRAEDDNIIGFRRREKPEAPRPEQHWLMPVAASILAIVTGVGGFMAGRSSVEPGSSFESALSAALDRQPSGSDIVLGQSEGLRIVASFVDRQGELCREYELKRQQESTVTVACRSGGTWVTRLALSSPRTDGYVPASSQETIDTYLASIEAGTPLSAEEEQRVLARRPE</sequence>
<dbReference type="InterPro" id="IPR041916">
    <property type="entry name" value="Anti_sigma_zinc_sf"/>
</dbReference>
<comment type="caution">
    <text evidence="1">The sequence shown here is derived from an EMBL/GenBank/DDBJ whole genome shotgun (WGS) entry which is preliminary data.</text>
</comment>
<dbReference type="EMBL" id="FCNP01000033">
    <property type="protein sequence ID" value="CVI58533.1"/>
    <property type="molecule type" value="Genomic_DNA"/>
</dbReference>
<evidence type="ECO:0008006" key="3">
    <source>
        <dbReference type="Google" id="ProtNLM"/>
    </source>
</evidence>
<gene>
    <name evidence="1" type="ORF">AGR7A_Lc120129</name>
</gene>